<dbReference type="InterPro" id="IPR055690">
    <property type="entry name" value="DUF7266"/>
</dbReference>
<keyword evidence="3" id="KW-1185">Reference proteome</keyword>
<evidence type="ECO:0000313" key="3">
    <source>
        <dbReference type="Proteomes" id="UP001185015"/>
    </source>
</evidence>
<comment type="caution">
    <text evidence="2">The sequence shown here is derived from an EMBL/GenBank/DDBJ whole genome shotgun (WGS) entry which is preliminary data.</text>
</comment>
<keyword evidence="1" id="KW-0472">Membrane</keyword>
<sequence length="148" mass="16547">MRLFFKNEKGVSSTTGYLLYSSIFIMFFVAIHFSVNDVLLERQSDIVIEEGFSDIGNMMSTTLTDMYLVAPENGRIDTKYMIPTTIGNEYYTINADVATTDQLIEVESQSSQRKVDVTISGIASTVPINGTALSGEMEHRISYDSTRQ</sequence>
<evidence type="ECO:0000256" key="1">
    <source>
        <dbReference type="SAM" id="Phobius"/>
    </source>
</evidence>
<proteinExistence type="predicted"/>
<keyword evidence="1" id="KW-0812">Transmembrane</keyword>
<dbReference type="Pfam" id="PF23928">
    <property type="entry name" value="DUF7266"/>
    <property type="match status" value="1"/>
</dbReference>
<dbReference type="EMBL" id="JAVDQI010000001">
    <property type="protein sequence ID" value="MDR6222140.1"/>
    <property type="molecule type" value="Genomic_DNA"/>
</dbReference>
<reference evidence="2 3" key="1">
    <citation type="submission" date="2023-07" db="EMBL/GenBank/DDBJ databases">
        <title>Genomic Encyclopedia of Type Strains, Phase IV (KMG-IV): sequencing the most valuable type-strain genomes for metagenomic binning, comparative biology and taxonomic classification.</title>
        <authorList>
            <person name="Goeker M."/>
        </authorList>
    </citation>
    <scope>NUCLEOTIDE SEQUENCE [LARGE SCALE GENOMIC DNA]</scope>
    <source>
        <strain evidence="2 3">DSM 17273</strain>
    </source>
</reference>
<name>A0AA90Z6M0_9EURY</name>
<evidence type="ECO:0000313" key="2">
    <source>
        <dbReference type="EMBL" id="MDR6222140.1"/>
    </source>
</evidence>
<protein>
    <submittedName>
        <fullName evidence="2">Uncharacterized protein</fullName>
    </submittedName>
</protein>
<dbReference type="AlphaFoldDB" id="A0AA90Z6M0"/>
<keyword evidence="1" id="KW-1133">Transmembrane helix</keyword>
<dbReference type="RefSeq" id="WP_270096074.1">
    <property type="nucleotide sequence ID" value="NZ_JAQFFK010000003.1"/>
</dbReference>
<organism evidence="2 3">
    <name type="scientific">Methanococcoides alaskense</name>
    <dbReference type="NCBI Taxonomy" id="325778"/>
    <lineage>
        <taxon>Archaea</taxon>
        <taxon>Methanobacteriati</taxon>
        <taxon>Methanobacteriota</taxon>
        <taxon>Stenosarchaea group</taxon>
        <taxon>Methanomicrobia</taxon>
        <taxon>Methanosarcinales</taxon>
        <taxon>Methanosarcinaceae</taxon>
        <taxon>Methanococcoides</taxon>
    </lineage>
</organism>
<accession>A0AA90Z6M0</accession>
<dbReference type="Proteomes" id="UP001185015">
    <property type="component" value="Unassembled WGS sequence"/>
</dbReference>
<feature type="transmembrane region" description="Helical" evidence="1">
    <location>
        <begin position="17"/>
        <end position="35"/>
    </location>
</feature>
<gene>
    <name evidence="2" type="ORF">J2750_000572</name>
</gene>